<evidence type="ECO:0000313" key="2">
    <source>
        <dbReference type="EMBL" id="ORE86069.1"/>
    </source>
</evidence>
<proteinExistence type="predicted"/>
<dbReference type="Gene3D" id="3.40.50.720">
    <property type="entry name" value="NAD(P)-binding Rossmann-like Domain"/>
    <property type="match status" value="1"/>
</dbReference>
<dbReference type="Proteomes" id="UP000192342">
    <property type="component" value="Unassembled WGS sequence"/>
</dbReference>
<sequence length="315" mass="34338">MSDAQARVLITGAGGYIGRQLGQRLAQTGYVLGIDLRASDEAGFPILALDIRDPALAELMAREQITHVLHLAAVLEDSGDRARDYDIDVNGTRNVLDACVAAGVQHVCVSSSGAAYGYHADNPAWLSETDTLRGNPEFAYSDHKRQVEELLEAYRAQQPQLRQLILRVGTVLGANTNNLITALFARKRLIAVRGSVSPFVAIWDQDLLGIIEQGVRSSCSGIFNVAGDGALSMREIADLLGKPLLNLPAPLLKTVLALGKLSGLGRYGPAQVNFLRYRPVLDNTRLKGEFGYTPQKTSREVFEYFIEHARQRGVL</sequence>
<organism evidence="2 3">
    <name type="scientific">Oceanococcus atlanticus</name>
    <dbReference type="NCBI Taxonomy" id="1317117"/>
    <lineage>
        <taxon>Bacteria</taxon>
        <taxon>Pseudomonadati</taxon>
        <taxon>Pseudomonadota</taxon>
        <taxon>Gammaproteobacteria</taxon>
        <taxon>Chromatiales</taxon>
        <taxon>Oceanococcaceae</taxon>
        <taxon>Oceanococcus</taxon>
    </lineage>
</organism>
<dbReference type="RefSeq" id="WP_083562138.1">
    <property type="nucleotide sequence ID" value="NZ_AQQV01000003.1"/>
</dbReference>
<dbReference type="InterPro" id="IPR036291">
    <property type="entry name" value="NAD(P)-bd_dom_sf"/>
</dbReference>
<evidence type="ECO:0000259" key="1">
    <source>
        <dbReference type="Pfam" id="PF01370"/>
    </source>
</evidence>
<dbReference type="InterPro" id="IPR050177">
    <property type="entry name" value="Lipid_A_modif_metabolic_enz"/>
</dbReference>
<dbReference type="OrthoDB" id="9801056at2"/>
<dbReference type="AlphaFoldDB" id="A0A1Y1SBR4"/>
<feature type="domain" description="NAD-dependent epimerase/dehydratase" evidence="1">
    <location>
        <begin position="8"/>
        <end position="185"/>
    </location>
</feature>
<dbReference type="Pfam" id="PF01370">
    <property type="entry name" value="Epimerase"/>
    <property type="match status" value="1"/>
</dbReference>
<reference evidence="2 3" key="1">
    <citation type="submission" date="2013-04" db="EMBL/GenBank/DDBJ databases">
        <title>Oceanococcus atlanticus 22II-S10r2 Genome Sequencing.</title>
        <authorList>
            <person name="Lai Q."/>
            <person name="Li G."/>
            <person name="Shao Z."/>
        </authorList>
    </citation>
    <scope>NUCLEOTIDE SEQUENCE [LARGE SCALE GENOMIC DNA]</scope>
    <source>
        <strain evidence="2 3">22II-S10r2</strain>
    </source>
</reference>
<dbReference type="SUPFAM" id="SSF51735">
    <property type="entry name" value="NAD(P)-binding Rossmann-fold domains"/>
    <property type="match status" value="1"/>
</dbReference>
<dbReference type="CDD" id="cd05240">
    <property type="entry name" value="UDP_G4E_3_SDR_e"/>
    <property type="match status" value="1"/>
</dbReference>
<name>A0A1Y1SBR4_9GAMM</name>
<dbReference type="PANTHER" id="PTHR43245:SF52">
    <property type="entry name" value="NAD-DEPENDENT EPIMERASE_DEHYDRATASE"/>
    <property type="match status" value="1"/>
</dbReference>
<keyword evidence="3" id="KW-1185">Reference proteome</keyword>
<protein>
    <submittedName>
        <fullName evidence="2">RmlD substrate binding domain superfamily protein</fullName>
    </submittedName>
</protein>
<dbReference type="EMBL" id="AQQV01000003">
    <property type="protein sequence ID" value="ORE86069.1"/>
    <property type="molecule type" value="Genomic_DNA"/>
</dbReference>
<evidence type="ECO:0000313" key="3">
    <source>
        <dbReference type="Proteomes" id="UP000192342"/>
    </source>
</evidence>
<accession>A0A1Y1SBR4</accession>
<comment type="caution">
    <text evidence="2">The sequence shown here is derived from an EMBL/GenBank/DDBJ whole genome shotgun (WGS) entry which is preliminary data.</text>
</comment>
<dbReference type="PANTHER" id="PTHR43245">
    <property type="entry name" value="BIFUNCTIONAL POLYMYXIN RESISTANCE PROTEIN ARNA"/>
    <property type="match status" value="1"/>
</dbReference>
<dbReference type="InterPro" id="IPR001509">
    <property type="entry name" value="Epimerase_deHydtase"/>
</dbReference>
<gene>
    <name evidence="2" type="ORF">ATO7_12268</name>
</gene>
<dbReference type="STRING" id="1317117.ATO7_12268"/>